<keyword evidence="2" id="KW-0472">Membrane</keyword>
<proteinExistence type="predicted"/>
<keyword evidence="2" id="KW-1133">Transmembrane helix</keyword>
<evidence type="ECO:0000313" key="5">
    <source>
        <dbReference type="Proteomes" id="UP001553843"/>
    </source>
</evidence>
<dbReference type="GO" id="GO:0016491">
    <property type="term" value="F:oxidoreductase activity"/>
    <property type="evidence" value="ECO:0007669"/>
    <property type="project" value="UniProtKB-KW"/>
</dbReference>
<dbReference type="Proteomes" id="UP001553843">
    <property type="component" value="Unassembled WGS sequence"/>
</dbReference>
<evidence type="ECO:0000313" key="4">
    <source>
        <dbReference type="EMBL" id="MEW2360936.1"/>
    </source>
</evidence>
<keyword evidence="4" id="KW-0560">Oxidoreductase</keyword>
<feature type="region of interest" description="Disordered" evidence="1">
    <location>
        <begin position="1"/>
        <end position="31"/>
    </location>
</feature>
<name>A0ABV3LPP0_9ACTN</name>
<feature type="transmembrane region" description="Helical" evidence="2">
    <location>
        <begin position="70"/>
        <end position="98"/>
    </location>
</feature>
<reference evidence="4 5" key="1">
    <citation type="submission" date="2024-06" db="EMBL/GenBank/DDBJ databases">
        <title>The Natural Products Discovery Center: Release of the First 8490 Sequenced Strains for Exploring Actinobacteria Biosynthetic Diversity.</title>
        <authorList>
            <person name="Kalkreuter E."/>
            <person name="Kautsar S.A."/>
            <person name="Yang D."/>
            <person name="Bader C.D."/>
            <person name="Teijaro C.N."/>
            <person name="Fluegel L."/>
            <person name="Davis C.M."/>
            <person name="Simpson J.R."/>
            <person name="Lauterbach L."/>
            <person name="Steele A.D."/>
            <person name="Gui C."/>
            <person name="Meng S."/>
            <person name="Li G."/>
            <person name="Viehrig K."/>
            <person name="Ye F."/>
            <person name="Su P."/>
            <person name="Kiefer A.F."/>
            <person name="Nichols A."/>
            <person name="Cepeda A.J."/>
            <person name="Yan W."/>
            <person name="Fan B."/>
            <person name="Jiang Y."/>
            <person name="Adhikari A."/>
            <person name="Zheng C.-J."/>
            <person name="Schuster L."/>
            <person name="Cowan T.M."/>
            <person name="Smanski M.J."/>
            <person name="Chevrette M.G."/>
            <person name="De Carvalho L.P.S."/>
            <person name="Shen B."/>
        </authorList>
    </citation>
    <scope>NUCLEOTIDE SEQUENCE [LARGE SCALE GENOMIC DNA]</scope>
    <source>
        <strain evidence="4 5">NPDC047833</strain>
    </source>
</reference>
<protein>
    <submittedName>
        <fullName evidence="4">Fatty acid desaturase</fullName>
        <ecNumber evidence="4">1.14.19.-</ecNumber>
    </submittedName>
</protein>
<organism evidence="4 5">
    <name type="scientific">Streptomyces huasconensis</name>
    <dbReference type="NCBI Taxonomy" id="1854574"/>
    <lineage>
        <taxon>Bacteria</taxon>
        <taxon>Bacillati</taxon>
        <taxon>Actinomycetota</taxon>
        <taxon>Actinomycetes</taxon>
        <taxon>Kitasatosporales</taxon>
        <taxon>Streptomycetaceae</taxon>
        <taxon>Streptomyces</taxon>
    </lineage>
</organism>
<evidence type="ECO:0000259" key="3">
    <source>
        <dbReference type="Pfam" id="PF00487"/>
    </source>
</evidence>
<sequence length="414" mass="46447">MSVINSAAPLARRDRDGTGTETAQDPRESMNVLPRPFQYPLTLLTGKPLPEQRPLRWTPTFHLVTATTSLVLGLLVSILGYALGGTGLLLLLPGWAVTLHGMRNLRMMIYHQCSHRNMYRNRKPDKAIGHAISSLLVIQNFARYSREHVADHHATGHMTLQDPTVQAFLVSLGMHPGMTRRQMWRRLLLKLVSPRFHFAFAVSRVLSFSKGSARSEKVIALALYGTAITATVLTGTWPALLLVWFVPLVPLFQISNTLRLCVKHTFPVAGQTDRRSRAYFTSLTNAIFIGDRAPSAALPAGRRALAWGRWTLRLLFVHAPSRYLVLTGDTVVHDYHHRHPRSTDWSNYLFARQRDAEEAAAAGDPNRPPYHEVWGLVPAISHVFDSLSVADAEEFNVNRLKSVSKRELFAAFDD</sequence>
<evidence type="ECO:0000256" key="2">
    <source>
        <dbReference type="SAM" id="Phobius"/>
    </source>
</evidence>
<keyword evidence="2" id="KW-0812">Transmembrane</keyword>
<keyword evidence="5" id="KW-1185">Reference proteome</keyword>
<dbReference type="RefSeq" id="WP_359776519.1">
    <property type="nucleotide sequence ID" value="NZ_JBEYRR010000003.1"/>
</dbReference>
<gene>
    <name evidence="4" type="ORF">AB0887_03020</name>
</gene>
<comment type="caution">
    <text evidence="4">The sequence shown here is derived from an EMBL/GenBank/DDBJ whole genome shotgun (WGS) entry which is preliminary data.</text>
</comment>
<feature type="transmembrane region" description="Helical" evidence="2">
    <location>
        <begin position="218"/>
        <end position="246"/>
    </location>
</feature>
<dbReference type="Pfam" id="PF00487">
    <property type="entry name" value="FA_desaturase"/>
    <property type="match status" value="1"/>
</dbReference>
<dbReference type="EC" id="1.14.19.-" evidence="4"/>
<evidence type="ECO:0000256" key="1">
    <source>
        <dbReference type="SAM" id="MobiDB-lite"/>
    </source>
</evidence>
<dbReference type="InterPro" id="IPR005804">
    <property type="entry name" value="FA_desaturase_dom"/>
</dbReference>
<feature type="domain" description="Fatty acid desaturase" evidence="3">
    <location>
        <begin position="92"/>
        <end position="363"/>
    </location>
</feature>
<feature type="compositionally biased region" description="Basic and acidic residues" evidence="1">
    <location>
        <begin position="11"/>
        <end position="28"/>
    </location>
</feature>
<dbReference type="EMBL" id="JBEYRS010000001">
    <property type="protein sequence ID" value="MEW2360936.1"/>
    <property type="molecule type" value="Genomic_DNA"/>
</dbReference>
<accession>A0ABV3LPP0</accession>